<evidence type="ECO:0000256" key="1">
    <source>
        <dbReference type="ARBA" id="ARBA00022741"/>
    </source>
</evidence>
<dbReference type="InterPro" id="IPR038357">
    <property type="entry name" value="KEN_sf"/>
</dbReference>
<dbReference type="GeneTree" id="ENSGT00940000165054"/>
<gene>
    <name evidence="7" type="primary">THOC2</name>
</gene>
<dbReference type="GO" id="GO:0004521">
    <property type="term" value="F:RNA endonuclease activity"/>
    <property type="evidence" value="ECO:0007669"/>
    <property type="project" value="InterPro"/>
</dbReference>
<evidence type="ECO:0000313" key="7">
    <source>
        <dbReference type="Ensembl" id="ENSPNAP00000003749.1"/>
    </source>
</evidence>
<dbReference type="Gene3D" id="1.25.40.20">
    <property type="entry name" value="Ankyrin repeat-containing domain"/>
    <property type="match status" value="1"/>
</dbReference>
<evidence type="ECO:0000256" key="4">
    <source>
        <dbReference type="SAM" id="MobiDB-lite"/>
    </source>
</evidence>
<dbReference type="PROSITE" id="PS50297">
    <property type="entry name" value="ANK_REP_REGION"/>
    <property type="match status" value="1"/>
</dbReference>
<dbReference type="STRING" id="42514.ENSPNAP00000003749"/>
<evidence type="ECO:0000256" key="3">
    <source>
        <dbReference type="PROSITE-ProRule" id="PRU00023"/>
    </source>
</evidence>
<feature type="domain" description="KEN" evidence="6">
    <location>
        <begin position="788"/>
        <end position="911"/>
    </location>
</feature>
<protein>
    <submittedName>
        <fullName evidence="7">Uncharacterized protein</fullName>
    </submittedName>
</protein>
<dbReference type="InterPro" id="IPR045133">
    <property type="entry name" value="IRE1/2-like"/>
</dbReference>
<dbReference type="PROSITE" id="PS51392">
    <property type="entry name" value="KEN"/>
    <property type="match status" value="1"/>
</dbReference>
<dbReference type="Gene3D" id="1.10.510.10">
    <property type="entry name" value="Transferase(Phosphotransferase) domain 1"/>
    <property type="match status" value="1"/>
</dbReference>
<dbReference type="GO" id="GO:0070059">
    <property type="term" value="P:intrinsic apoptotic signaling pathway in response to endoplasmic reticulum stress"/>
    <property type="evidence" value="ECO:0007669"/>
    <property type="project" value="TreeGrafter"/>
</dbReference>
<reference evidence="7" key="3">
    <citation type="submission" date="2025-09" db="UniProtKB">
        <authorList>
            <consortium name="Ensembl"/>
        </authorList>
    </citation>
    <scope>IDENTIFICATION</scope>
</reference>
<dbReference type="GO" id="GO:0006397">
    <property type="term" value="P:mRNA processing"/>
    <property type="evidence" value="ECO:0007669"/>
    <property type="project" value="InterPro"/>
</dbReference>
<dbReference type="PROSITE" id="PS00108">
    <property type="entry name" value="PROTEIN_KINASE_ST"/>
    <property type="match status" value="1"/>
</dbReference>
<dbReference type="OrthoDB" id="63989at2759"/>
<dbReference type="InterPro" id="IPR002110">
    <property type="entry name" value="Ankyrin_rpt"/>
</dbReference>
<reference evidence="7" key="2">
    <citation type="submission" date="2025-08" db="UniProtKB">
        <authorList>
            <consortium name="Ensembl"/>
        </authorList>
    </citation>
    <scope>IDENTIFICATION</scope>
</reference>
<feature type="compositionally biased region" description="Basic and acidic residues" evidence="4">
    <location>
        <begin position="454"/>
        <end position="467"/>
    </location>
</feature>
<dbReference type="PROSITE" id="PS50011">
    <property type="entry name" value="PROTEIN_KINASE_DOM"/>
    <property type="match status" value="1"/>
</dbReference>
<organism evidence="7 8">
    <name type="scientific">Pygocentrus nattereri</name>
    <name type="common">Red-bellied piranha</name>
    <dbReference type="NCBI Taxonomy" id="42514"/>
    <lineage>
        <taxon>Eukaryota</taxon>
        <taxon>Metazoa</taxon>
        <taxon>Chordata</taxon>
        <taxon>Craniata</taxon>
        <taxon>Vertebrata</taxon>
        <taxon>Euteleostomi</taxon>
        <taxon>Actinopterygii</taxon>
        <taxon>Neopterygii</taxon>
        <taxon>Teleostei</taxon>
        <taxon>Ostariophysi</taxon>
        <taxon>Characiformes</taxon>
        <taxon>Characoidei</taxon>
        <taxon>Pygocentrus</taxon>
    </lineage>
</organism>
<evidence type="ECO:0000259" key="5">
    <source>
        <dbReference type="PROSITE" id="PS50011"/>
    </source>
</evidence>
<feature type="repeat" description="ANK" evidence="3">
    <location>
        <begin position="123"/>
        <end position="155"/>
    </location>
</feature>
<dbReference type="GO" id="GO:0051082">
    <property type="term" value="F:unfolded protein binding"/>
    <property type="evidence" value="ECO:0007669"/>
    <property type="project" value="TreeGrafter"/>
</dbReference>
<dbReference type="Pfam" id="PF06479">
    <property type="entry name" value="Ribonuc_2-5A"/>
    <property type="match status" value="1"/>
</dbReference>
<dbReference type="InterPro" id="IPR011009">
    <property type="entry name" value="Kinase-like_dom_sf"/>
</dbReference>
<dbReference type="InterPro" id="IPR000719">
    <property type="entry name" value="Prot_kinase_dom"/>
</dbReference>
<sequence>MAIQWKAVTVPVPVAEPRTTNPIIECIINKNLKKLKKLLRGCDINGLYSSALWSDDLTLLSAAAGSANEEICDFLLREQADPNKASTNRLVPLHYAACTQGVPLSIVKRLLAAKANPDGHQTQFFTPLQFAADNNREDMVEALIDAGASIDRNYRLHPDIGKKLETIVHRLPSGTEAFEKCRLFFKLTTLVSKKTQEELFNLFKEQFLEEHPFSHITLLENYFNVIGRGAEQFRLSSIKWLKDSKNTDTYIEGFIQRFPRIPNEHQLIALNTLEAVIRMMKEISPQVFDEIGSILIKSLHPAGSTQEDVYNQLILNILCVIIEKFSKHNAGADVLNVSVLQNLCTGLIPLTSPKYSPDVSILTYRLFADLYEFIPEHIHSCGLLSVPDRVLDAAEIKMDDVIKEKLQKLNTDLKHPHPSSGAIGSLCEGVENMLPKRKKKKKKKKKKEAQHQMTSKEDEGHETKEYTDTTMTSVEESNSTVHPFTSTTGRPKLPRSWLQISQHWRPKLEKLANTDASKVYRLRSLTIGVGPEFQIAKGSDGTEVFLGLRDDGTEVAVKRMLKSNYQVLKNEEEFLRLPELDNPSIVRYVDFAEDEHFGYLGLQLCEYTLEEYIQGHLPEDSCEQLAVLKKIVKDVLSSLGVLHREDIKVLHRDIKPQNVLMDITGKARLADFGISRRLNLGQTTLRTTAAGTKFWKARETIEEDDYSAYKRSSDIQVAGMLVYYILSGGHHPFGKGARCESNILDGKYSLEHLEDDMAKDLVECMISHDPKKRPKVEEALAHPFFWKDENRVEYLQKLGNVKQVQNYLKPDEELLHAIEEMAIGKTFSKWKTKFPDEIVQKVDSKKKPYPENLLGLLRFIRNLYPDDAEKINLMTLFPDLFGNAFKFAQARGWNTTPSLRKLLRSVPVYDD</sequence>
<dbReference type="GO" id="GO:1990604">
    <property type="term" value="C:IRE1-TRAF2-ASK1 complex"/>
    <property type="evidence" value="ECO:0007669"/>
    <property type="project" value="TreeGrafter"/>
</dbReference>
<dbReference type="SMART" id="SM00248">
    <property type="entry name" value="ANK"/>
    <property type="match status" value="3"/>
</dbReference>
<dbReference type="SUPFAM" id="SSF48403">
    <property type="entry name" value="Ankyrin repeat"/>
    <property type="match status" value="1"/>
</dbReference>
<evidence type="ECO:0000259" key="6">
    <source>
        <dbReference type="PROSITE" id="PS51392"/>
    </source>
</evidence>
<dbReference type="Pfam" id="PF00069">
    <property type="entry name" value="Pkinase"/>
    <property type="match status" value="1"/>
</dbReference>
<dbReference type="GO" id="GO:0004674">
    <property type="term" value="F:protein serine/threonine kinase activity"/>
    <property type="evidence" value="ECO:0007669"/>
    <property type="project" value="InterPro"/>
</dbReference>
<feature type="compositionally biased region" description="Basic residues" evidence="4">
    <location>
        <begin position="435"/>
        <end position="448"/>
    </location>
</feature>
<dbReference type="GO" id="GO:0036498">
    <property type="term" value="P:IRE1-mediated unfolded protein response"/>
    <property type="evidence" value="ECO:0007669"/>
    <property type="project" value="TreeGrafter"/>
</dbReference>
<keyword evidence="2" id="KW-0067">ATP-binding</keyword>
<evidence type="ECO:0000256" key="2">
    <source>
        <dbReference type="ARBA" id="ARBA00022840"/>
    </source>
</evidence>
<dbReference type="AlphaFoldDB" id="A0A3B4BZ39"/>
<dbReference type="Proteomes" id="UP001501920">
    <property type="component" value="Chromosome 2"/>
</dbReference>
<dbReference type="GO" id="GO:0005524">
    <property type="term" value="F:ATP binding"/>
    <property type="evidence" value="ECO:0007669"/>
    <property type="project" value="UniProtKB-KW"/>
</dbReference>
<dbReference type="PANTHER" id="PTHR13954">
    <property type="entry name" value="IRE1-RELATED"/>
    <property type="match status" value="1"/>
</dbReference>
<dbReference type="SUPFAM" id="SSF56112">
    <property type="entry name" value="Protein kinase-like (PK-like)"/>
    <property type="match status" value="1"/>
</dbReference>
<reference evidence="7 8" key="1">
    <citation type="submission" date="2020-10" db="EMBL/GenBank/DDBJ databases">
        <title>Pygocentrus nattereri (red-bellied piranha) genome, fPygNat1, primary haplotype.</title>
        <authorList>
            <person name="Myers G."/>
            <person name="Meyer A."/>
            <person name="Karagic N."/>
            <person name="Pippel M."/>
            <person name="Winkler S."/>
            <person name="Tracey A."/>
            <person name="Wood J."/>
            <person name="Formenti G."/>
            <person name="Howe K."/>
            <person name="Fedrigo O."/>
            <person name="Jarvis E.D."/>
        </authorList>
    </citation>
    <scope>NUCLEOTIDE SEQUENCE [LARGE SCALE GENOMIC DNA]</scope>
</reference>
<keyword evidence="1" id="KW-0547">Nucleotide-binding</keyword>
<keyword evidence="3" id="KW-0040">ANK repeat</keyword>
<evidence type="ECO:0000313" key="8">
    <source>
        <dbReference type="Proteomes" id="UP001501920"/>
    </source>
</evidence>
<dbReference type="SMART" id="SM00220">
    <property type="entry name" value="S_TKc"/>
    <property type="match status" value="1"/>
</dbReference>
<feature type="region of interest" description="Disordered" evidence="4">
    <location>
        <begin position="434"/>
        <end position="492"/>
    </location>
</feature>
<feature type="domain" description="Protein kinase" evidence="5">
    <location>
        <begin position="505"/>
        <end position="785"/>
    </location>
</feature>
<dbReference type="Ensembl" id="ENSPNAT00000008211.2">
    <property type="protein sequence ID" value="ENSPNAP00000003749.1"/>
    <property type="gene ID" value="ENSPNAG00000004804.2"/>
</dbReference>
<dbReference type="PANTHER" id="PTHR13954:SF28">
    <property type="match status" value="1"/>
</dbReference>
<dbReference type="InterPro" id="IPR008271">
    <property type="entry name" value="Ser/Thr_kinase_AS"/>
</dbReference>
<dbReference type="InterPro" id="IPR036770">
    <property type="entry name" value="Ankyrin_rpt-contain_sf"/>
</dbReference>
<accession>A0A3B4BZ39</accession>
<name>A0A3B4BZ39_PYGNA</name>
<proteinExistence type="predicted"/>
<dbReference type="PROSITE" id="PS50088">
    <property type="entry name" value="ANK_REPEAT"/>
    <property type="match status" value="1"/>
</dbReference>
<dbReference type="InterPro" id="IPR010513">
    <property type="entry name" value="KEN_dom"/>
</dbReference>
<dbReference type="Pfam" id="PF12796">
    <property type="entry name" value="Ank_2"/>
    <property type="match status" value="1"/>
</dbReference>
<feature type="compositionally biased region" description="Polar residues" evidence="4">
    <location>
        <begin position="468"/>
        <end position="489"/>
    </location>
</feature>
<dbReference type="Gene3D" id="1.20.1440.180">
    <property type="entry name" value="KEN domain"/>
    <property type="match status" value="1"/>
</dbReference>
<keyword evidence="8" id="KW-1185">Reference proteome</keyword>